<evidence type="ECO:0000313" key="3">
    <source>
        <dbReference type="Proteomes" id="UP000196435"/>
    </source>
</evidence>
<proteinExistence type="predicted"/>
<reference evidence="1 4" key="3">
    <citation type="journal article" date="2017" name="Nat. Microbiol.">
        <title>Natural product diversity associated with the nematode symbionts Photorhabdus and Xenorhabdus.</title>
        <authorList>
            <person name="Tobias N.J."/>
            <person name="Wolff H."/>
            <person name="Djahanschiri B."/>
            <person name="Grundmann F."/>
            <person name="Kronenwerth M."/>
            <person name="Shi Y.M."/>
            <person name="Simonyi S."/>
            <person name="Grun P."/>
            <person name="Shapiro-Ilan D."/>
            <person name="Pidot S.J."/>
            <person name="Stinear T.P."/>
            <person name="Ebersberger I."/>
            <person name="Bode H.B."/>
        </authorList>
    </citation>
    <scope>NUCLEOTIDE SEQUENCE [LARGE SCALE GENOMIC DNA]</scope>
    <source>
        <strain evidence="1 4">DSM 16336</strain>
    </source>
</reference>
<reference evidence="3" key="1">
    <citation type="submission" date="2016-12" db="EMBL/GenBank/DDBJ databases">
        <authorList>
            <person name="Gaudriault S."/>
        </authorList>
    </citation>
    <scope>NUCLEOTIDE SEQUENCE [LARGE SCALE GENOMIC DNA]</scope>
    <source>
        <strain evidence="3">HGB1681 (deposited as PTA-6826 in the American Type Culture Collection)</strain>
    </source>
</reference>
<reference evidence="2" key="2">
    <citation type="submission" date="2016-12" db="EMBL/GenBank/DDBJ databases">
        <authorList>
            <person name="Song W.-J."/>
            <person name="Kurnit D.M."/>
        </authorList>
    </citation>
    <scope>NUCLEOTIDE SEQUENCE [LARGE SCALE GENOMIC DNA]</scope>
    <source>
        <strain evidence="2">HGB1681</strain>
    </source>
</reference>
<accession>A0A1N6MXH7</accession>
<evidence type="ECO:0000313" key="1">
    <source>
        <dbReference type="EMBL" id="PHM29996.1"/>
    </source>
</evidence>
<dbReference type="Proteomes" id="UP000224871">
    <property type="component" value="Unassembled WGS sequence"/>
</dbReference>
<dbReference type="RefSeq" id="WP_086952910.1">
    <property type="nucleotide sequence ID" value="NZ_CAWNQC010000278.1"/>
</dbReference>
<dbReference type="OrthoDB" id="6447763at2"/>
<sequence>MKSKKQHHEKTEIISGLNIFQVHSILKTMKIYANGKMQARVTVFIQAYDANKKPVLLSEDQLASIKLIDYITGKELSGKWSYNAKKNKYIHTPPDNLFSQTSYSLYEEQENKTVQHYTYWVTTHDVNTINISAQIILNNKKYNIQEGSKFNSYVTVVGDAPIHHTADSLTIEEQKDIKSGKYKSEVETYVDIINKTLASHTNYYKWSQSNYYIKLKKGYGYAIKDAYVWQTANDDDPSNIEFRRFSYLIDHDNLYLFFIWGTYQEENKYVGYPDITNNVIQPTGDTSPPLITATTASPQVHLDILNPGTGVVSVTKLCFQPPYAAFWGSEFSFKPYFYFHDEYGNKSNNIRIIMNKDNQSFHLIDA</sequence>
<gene>
    <name evidence="1" type="ORF">Xinn_03632</name>
    <name evidence="2" type="ORF">XIS1_40002</name>
</gene>
<evidence type="ECO:0000313" key="4">
    <source>
        <dbReference type="Proteomes" id="UP000224871"/>
    </source>
</evidence>
<dbReference type="EMBL" id="FTLG01000181">
    <property type="protein sequence ID" value="SIP73588.1"/>
    <property type="molecule type" value="Genomic_DNA"/>
</dbReference>
<organism evidence="2 3">
    <name type="scientific">Xenorhabdus innexi</name>
    <dbReference type="NCBI Taxonomy" id="290109"/>
    <lineage>
        <taxon>Bacteria</taxon>
        <taxon>Pseudomonadati</taxon>
        <taxon>Pseudomonadota</taxon>
        <taxon>Gammaproteobacteria</taxon>
        <taxon>Enterobacterales</taxon>
        <taxon>Morganellaceae</taxon>
        <taxon>Xenorhabdus</taxon>
    </lineage>
</organism>
<dbReference type="EMBL" id="NIBU01000077">
    <property type="protein sequence ID" value="PHM29996.1"/>
    <property type="molecule type" value="Genomic_DNA"/>
</dbReference>
<name>A0A1N6MXH7_9GAMM</name>
<keyword evidence="4" id="KW-1185">Reference proteome</keyword>
<evidence type="ECO:0000313" key="2">
    <source>
        <dbReference type="EMBL" id="SIP73588.1"/>
    </source>
</evidence>
<dbReference type="Proteomes" id="UP000196435">
    <property type="component" value="Unassembled WGS sequence"/>
</dbReference>
<dbReference type="AlphaFoldDB" id="A0A1N6MXH7"/>
<protein>
    <submittedName>
        <fullName evidence="2">Uncharacterized protein</fullName>
    </submittedName>
</protein>